<dbReference type="EMBL" id="JAOQIO010000094">
    <property type="protein sequence ID" value="MCU6795569.1"/>
    <property type="molecule type" value="Genomic_DNA"/>
</dbReference>
<dbReference type="SUPFAM" id="SSF52096">
    <property type="entry name" value="ClpP/crotonase"/>
    <property type="match status" value="1"/>
</dbReference>
<dbReference type="PANTHER" id="PTHR11941">
    <property type="entry name" value="ENOYL-COA HYDRATASE-RELATED"/>
    <property type="match status" value="1"/>
</dbReference>
<dbReference type="Gene3D" id="3.90.226.10">
    <property type="entry name" value="2-enoyl-CoA Hydratase, Chain A, domain 1"/>
    <property type="match status" value="1"/>
</dbReference>
<keyword evidence="5" id="KW-1185">Reference proteome</keyword>
<accession>A0ABT2ULP7</accession>
<dbReference type="InterPro" id="IPR014748">
    <property type="entry name" value="Enoyl-CoA_hydra_C"/>
</dbReference>
<dbReference type="InterPro" id="IPR029045">
    <property type="entry name" value="ClpP/crotonase-like_dom_sf"/>
</dbReference>
<evidence type="ECO:0000256" key="3">
    <source>
        <dbReference type="RuleBase" id="RU003707"/>
    </source>
</evidence>
<dbReference type="Pfam" id="PF00378">
    <property type="entry name" value="ECH_1"/>
    <property type="match status" value="1"/>
</dbReference>
<comment type="similarity">
    <text evidence="1 3">Belongs to the enoyl-CoA hydratase/isomerase family.</text>
</comment>
<dbReference type="PROSITE" id="PS00166">
    <property type="entry name" value="ENOYL_COA_HYDRATASE"/>
    <property type="match status" value="1"/>
</dbReference>
<dbReference type="RefSeq" id="WP_262686519.1">
    <property type="nucleotide sequence ID" value="NZ_JAOQIO010000094.1"/>
</dbReference>
<sequence>MSDTIKLIRESNGIAVIQLSNPPLNVVSRELTLQLAQVLKQIETDPQIRVVIVTGEGSRAFCAGADIKEFADLVKAGTVIVDKLAIENYVYDMLDKLPIPTIAAINGIALGGGAELALCCDIRVMEEQTQIGFPECKLGVFPGSGGTQRLPQLIGEARAKELMYIGDSINAETAFRMGLINRIAPEGKALEAAMELALTISLRSGVAMKCIKQAVDHGLLAGTAAGQSKSLELSEIVFKSEDIHEGIAAFYGKRSANFKHR</sequence>
<evidence type="ECO:0000256" key="2">
    <source>
        <dbReference type="ARBA" id="ARBA00023239"/>
    </source>
</evidence>
<name>A0ABT2ULP7_9BACL</name>
<comment type="caution">
    <text evidence="4">The sequence shown here is derived from an EMBL/GenBank/DDBJ whole genome shotgun (WGS) entry which is preliminary data.</text>
</comment>
<dbReference type="CDD" id="cd06558">
    <property type="entry name" value="crotonase-like"/>
    <property type="match status" value="1"/>
</dbReference>
<dbReference type="InterPro" id="IPR001753">
    <property type="entry name" value="Enoyl-CoA_hydra/iso"/>
</dbReference>
<evidence type="ECO:0000256" key="1">
    <source>
        <dbReference type="ARBA" id="ARBA00005254"/>
    </source>
</evidence>
<dbReference type="Proteomes" id="UP001652445">
    <property type="component" value="Unassembled WGS sequence"/>
</dbReference>
<evidence type="ECO:0000313" key="4">
    <source>
        <dbReference type="EMBL" id="MCU6795569.1"/>
    </source>
</evidence>
<dbReference type="PANTHER" id="PTHR11941:SF54">
    <property type="entry name" value="ENOYL-COA HYDRATASE, MITOCHONDRIAL"/>
    <property type="match status" value="1"/>
</dbReference>
<keyword evidence="2" id="KW-0456">Lyase</keyword>
<dbReference type="Gene3D" id="1.10.12.10">
    <property type="entry name" value="Lyase 2-enoyl-coa Hydratase, Chain A, domain 2"/>
    <property type="match status" value="1"/>
</dbReference>
<evidence type="ECO:0000313" key="5">
    <source>
        <dbReference type="Proteomes" id="UP001652445"/>
    </source>
</evidence>
<protein>
    <submittedName>
        <fullName evidence="4">Enoyl-CoA hydratase/isomerase family protein</fullName>
    </submittedName>
</protein>
<proteinExistence type="inferred from homology"/>
<reference evidence="4 5" key="1">
    <citation type="submission" date="2022-09" db="EMBL/GenBank/DDBJ databases">
        <authorList>
            <person name="Han X.L."/>
            <person name="Wang Q."/>
            <person name="Lu T."/>
        </authorList>
    </citation>
    <scope>NUCLEOTIDE SEQUENCE [LARGE SCALE GENOMIC DNA]</scope>
    <source>
        <strain evidence="4 5">WQ 127069</strain>
    </source>
</reference>
<dbReference type="InterPro" id="IPR018376">
    <property type="entry name" value="Enoyl-CoA_hyd/isom_CS"/>
</dbReference>
<gene>
    <name evidence="4" type="ORF">OB236_25990</name>
</gene>
<organism evidence="4 5">
    <name type="scientific">Paenibacillus baimaensis</name>
    <dbReference type="NCBI Taxonomy" id="2982185"/>
    <lineage>
        <taxon>Bacteria</taxon>
        <taxon>Bacillati</taxon>
        <taxon>Bacillota</taxon>
        <taxon>Bacilli</taxon>
        <taxon>Bacillales</taxon>
        <taxon>Paenibacillaceae</taxon>
        <taxon>Paenibacillus</taxon>
    </lineage>
</organism>